<accession>A0AAD7JSM7</accession>
<keyword evidence="3" id="KW-1185">Reference proteome</keyword>
<feature type="region of interest" description="Disordered" evidence="1">
    <location>
        <begin position="250"/>
        <end position="273"/>
    </location>
</feature>
<evidence type="ECO:0000256" key="1">
    <source>
        <dbReference type="SAM" id="MobiDB-lite"/>
    </source>
</evidence>
<reference evidence="2" key="1">
    <citation type="submission" date="2023-03" db="EMBL/GenBank/DDBJ databases">
        <title>Massive genome expansion in bonnet fungi (Mycena s.s.) driven by repeated elements and novel gene families across ecological guilds.</title>
        <authorList>
            <consortium name="Lawrence Berkeley National Laboratory"/>
            <person name="Harder C.B."/>
            <person name="Miyauchi S."/>
            <person name="Viragh M."/>
            <person name="Kuo A."/>
            <person name="Thoen E."/>
            <person name="Andreopoulos B."/>
            <person name="Lu D."/>
            <person name="Skrede I."/>
            <person name="Drula E."/>
            <person name="Henrissat B."/>
            <person name="Morin E."/>
            <person name="Kohler A."/>
            <person name="Barry K."/>
            <person name="LaButti K."/>
            <person name="Morin E."/>
            <person name="Salamov A."/>
            <person name="Lipzen A."/>
            <person name="Mereny Z."/>
            <person name="Hegedus B."/>
            <person name="Baldrian P."/>
            <person name="Stursova M."/>
            <person name="Weitz H."/>
            <person name="Taylor A."/>
            <person name="Grigoriev I.V."/>
            <person name="Nagy L.G."/>
            <person name="Martin F."/>
            <person name="Kauserud H."/>
        </authorList>
    </citation>
    <scope>NUCLEOTIDE SEQUENCE</scope>
    <source>
        <strain evidence="2">CBHHK188m</strain>
    </source>
</reference>
<dbReference type="AlphaFoldDB" id="A0AAD7JSM7"/>
<protein>
    <submittedName>
        <fullName evidence="2">Uncharacterized protein</fullName>
    </submittedName>
</protein>
<evidence type="ECO:0000313" key="2">
    <source>
        <dbReference type="EMBL" id="KAJ7771039.1"/>
    </source>
</evidence>
<sequence length="323" mass="36089">MCYDTPKTRQSSRAQQRSNFKLKDRHSTELAMEASHRQRRLRSVALGSVGLGGTWNGRRVAERAWVIAWVSMGQTPWRLSSCRKSGSCGDAHLSRRRADNGQQAANLKRRRRNAKTCACVYFRDFGGAGMDMGNRMGSGGPGEEERMQQVRRARGCAPCGPEGVWQTAVGRRAVDVSRKLKRKLMQSVRSHHAGRLRGTWYEAGRDEGARWPCGTASRTLIFGPFFCQLAIKPCTRNVCPPSNPRIPARAAPNVGIGRGSTRNGNIPPWSSDPRTRVRCQLQLIEVKIAKRDGGNKMFVNRRRGCGCFEWQYSIPAVSLRGDM</sequence>
<proteinExistence type="predicted"/>
<organism evidence="2 3">
    <name type="scientific">Mycena maculata</name>
    <dbReference type="NCBI Taxonomy" id="230809"/>
    <lineage>
        <taxon>Eukaryota</taxon>
        <taxon>Fungi</taxon>
        <taxon>Dikarya</taxon>
        <taxon>Basidiomycota</taxon>
        <taxon>Agaricomycotina</taxon>
        <taxon>Agaricomycetes</taxon>
        <taxon>Agaricomycetidae</taxon>
        <taxon>Agaricales</taxon>
        <taxon>Marasmiineae</taxon>
        <taxon>Mycenaceae</taxon>
        <taxon>Mycena</taxon>
    </lineage>
</organism>
<feature type="region of interest" description="Disordered" evidence="1">
    <location>
        <begin position="1"/>
        <end position="35"/>
    </location>
</feature>
<dbReference type="Proteomes" id="UP001215280">
    <property type="component" value="Unassembled WGS sequence"/>
</dbReference>
<evidence type="ECO:0000313" key="3">
    <source>
        <dbReference type="Proteomes" id="UP001215280"/>
    </source>
</evidence>
<name>A0AAD7JSM7_9AGAR</name>
<gene>
    <name evidence="2" type="ORF">DFH07DRAFT_768429</name>
</gene>
<dbReference type="EMBL" id="JARJLG010000022">
    <property type="protein sequence ID" value="KAJ7771039.1"/>
    <property type="molecule type" value="Genomic_DNA"/>
</dbReference>
<feature type="compositionally biased region" description="Polar residues" evidence="1">
    <location>
        <begin position="8"/>
        <end position="19"/>
    </location>
</feature>
<comment type="caution">
    <text evidence="2">The sequence shown here is derived from an EMBL/GenBank/DDBJ whole genome shotgun (WGS) entry which is preliminary data.</text>
</comment>